<keyword evidence="4" id="KW-1185">Reference proteome</keyword>
<feature type="compositionally biased region" description="Polar residues" evidence="1">
    <location>
        <begin position="472"/>
        <end position="482"/>
    </location>
</feature>
<evidence type="ECO:0000256" key="1">
    <source>
        <dbReference type="SAM" id="MobiDB-lite"/>
    </source>
</evidence>
<feature type="domain" description="Fungal-type protein kinase" evidence="2">
    <location>
        <begin position="183"/>
        <end position="542"/>
    </location>
</feature>
<organism evidence="3 4">
    <name type="scientific">Trametes pubescens</name>
    <name type="common">White-rot fungus</name>
    <dbReference type="NCBI Taxonomy" id="154538"/>
    <lineage>
        <taxon>Eukaryota</taxon>
        <taxon>Fungi</taxon>
        <taxon>Dikarya</taxon>
        <taxon>Basidiomycota</taxon>
        <taxon>Agaricomycotina</taxon>
        <taxon>Agaricomycetes</taxon>
        <taxon>Polyporales</taxon>
        <taxon>Polyporaceae</taxon>
        <taxon>Trametes</taxon>
    </lineage>
</organism>
<dbReference type="AlphaFoldDB" id="A0A1M2VFD3"/>
<dbReference type="Pfam" id="PF17667">
    <property type="entry name" value="Pkinase_fungal"/>
    <property type="match status" value="1"/>
</dbReference>
<dbReference type="Proteomes" id="UP000184267">
    <property type="component" value="Unassembled WGS sequence"/>
</dbReference>
<dbReference type="InterPro" id="IPR040976">
    <property type="entry name" value="Pkinase_fungal"/>
</dbReference>
<evidence type="ECO:0000313" key="3">
    <source>
        <dbReference type="EMBL" id="OJT06266.1"/>
    </source>
</evidence>
<dbReference type="OrthoDB" id="2797568at2759"/>
<name>A0A1M2VFD3_TRAPU</name>
<feature type="compositionally biased region" description="Low complexity" evidence="1">
    <location>
        <begin position="450"/>
        <end position="461"/>
    </location>
</feature>
<protein>
    <recommendedName>
        <fullName evidence="2">Fungal-type protein kinase domain-containing protein</fullName>
    </recommendedName>
</protein>
<reference evidence="3 4" key="1">
    <citation type="submission" date="2016-10" db="EMBL/GenBank/DDBJ databases">
        <title>Genome sequence of the basidiomycete white-rot fungus Trametes pubescens.</title>
        <authorList>
            <person name="Makela M.R."/>
            <person name="Granchi Z."/>
            <person name="Peng M."/>
            <person name="De Vries R.P."/>
            <person name="Grigoriev I."/>
            <person name="Riley R."/>
            <person name="Hilden K."/>
        </authorList>
    </citation>
    <scope>NUCLEOTIDE SEQUENCE [LARGE SCALE GENOMIC DNA]</scope>
    <source>
        <strain evidence="3 4">FBCC735</strain>
    </source>
</reference>
<gene>
    <name evidence="3" type="ORF">TRAPUB_2883</name>
</gene>
<sequence>MSGKPTPVSGKVTNDPNIHEDTLQAAQLAGWCNEIQGKICVYNNDIDSYLRTFVPSRTPCPLDAPDTALSEKFVPAKGKESASYTPLLNIFRALVAEFPADKKPSFYGGHNQVIPFPFAEFAGRHHDSKPDLAMSFPGVQLVEKIESPDWSQFSLAMEVKDLEAKDPFTRPTTTDYSAARAHKLVQLSVNARGLISANGFLASFMLGIYGDVVRIARFDHSCCVASPPISLKTAEGLRAVQEFFWRFVHPWESGPKAVVGSDPTIRELTSADTDWLRERLGDDADLLDDVDIEEARWVKVWDDDKLAEPRAFILFRLLDVNARLFSRATMVWLGIEDVRFRNGESKGRMSEPVEFRVIKEAWRQVIRIPEQKFYDRLKEKIPDEERIGLPDLLCGGDLGERDVKRWEAACTGKAWCDDDDLLDARSVASDLSTASEAATDASSLFSAASARSSNSSTSSLSHTDANGPADGDQQTASESMPQVGQPDIPYPMHQTWSSRLGMGPTYHANERSHMRFVMDTVGRPLSRFKTTKELVMALRDAI</sequence>
<dbReference type="STRING" id="154538.A0A1M2VFD3"/>
<proteinExistence type="predicted"/>
<evidence type="ECO:0000313" key="4">
    <source>
        <dbReference type="Proteomes" id="UP000184267"/>
    </source>
</evidence>
<feature type="non-terminal residue" evidence="3">
    <location>
        <position position="542"/>
    </location>
</feature>
<comment type="caution">
    <text evidence="3">The sequence shown here is derived from an EMBL/GenBank/DDBJ whole genome shotgun (WGS) entry which is preliminary data.</text>
</comment>
<dbReference type="EMBL" id="MNAD01001333">
    <property type="protein sequence ID" value="OJT06266.1"/>
    <property type="molecule type" value="Genomic_DNA"/>
</dbReference>
<feature type="region of interest" description="Disordered" evidence="1">
    <location>
        <begin position="450"/>
        <end position="493"/>
    </location>
</feature>
<evidence type="ECO:0000259" key="2">
    <source>
        <dbReference type="Pfam" id="PF17667"/>
    </source>
</evidence>
<accession>A0A1M2VFD3</accession>